<feature type="compositionally biased region" description="Acidic residues" evidence="1">
    <location>
        <begin position="1"/>
        <end position="10"/>
    </location>
</feature>
<dbReference type="EMBL" id="JACGCI010000186">
    <property type="protein sequence ID" value="KAF6742393.1"/>
    <property type="molecule type" value="Genomic_DNA"/>
</dbReference>
<proteinExistence type="predicted"/>
<comment type="caution">
    <text evidence="2">The sequence shown here is derived from an EMBL/GenBank/DDBJ whole genome shotgun (WGS) entry which is preliminary data.</text>
</comment>
<evidence type="ECO:0000256" key="1">
    <source>
        <dbReference type="SAM" id="MobiDB-lite"/>
    </source>
</evidence>
<sequence>MSELEEDMDLEVWLNEDPSTGSDSESNPALYEQSLDRLACVLRGRSVLPPAFQVC</sequence>
<dbReference type="OrthoDB" id="543373at2759"/>
<feature type="region of interest" description="Disordered" evidence="1">
    <location>
        <begin position="1"/>
        <end position="29"/>
    </location>
</feature>
<feature type="compositionally biased region" description="Polar residues" evidence="1">
    <location>
        <begin position="17"/>
        <end position="27"/>
    </location>
</feature>
<dbReference type="AlphaFoldDB" id="A0A8H6H8L0"/>
<keyword evidence="3" id="KW-1185">Reference proteome</keyword>
<gene>
    <name evidence="2" type="ORF">DFP72DRAFT_184561</name>
</gene>
<reference evidence="2 3" key="1">
    <citation type="submission" date="2020-07" db="EMBL/GenBank/DDBJ databases">
        <title>Comparative genomics of pyrophilous fungi reveals a link between fire events and developmental genes.</title>
        <authorList>
            <consortium name="DOE Joint Genome Institute"/>
            <person name="Steindorff A.S."/>
            <person name="Carver A."/>
            <person name="Calhoun S."/>
            <person name="Stillman K."/>
            <person name="Liu H."/>
            <person name="Lipzen A."/>
            <person name="Pangilinan J."/>
            <person name="Labutti K."/>
            <person name="Bruns T.D."/>
            <person name="Grigoriev I.V."/>
        </authorList>
    </citation>
    <scope>NUCLEOTIDE SEQUENCE [LARGE SCALE GENOMIC DNA]</scope>
    <source>
        <strain evidence="2 3">CBS 144469</strain>
    </source>
</reference>
<evidence type="ECO:0000313" key="3">
    <source>
        <dbReference type="Proteomes" id="UP000521943"/>
    </source>
</evidence>
<evidence type="ECO:0000313" key="2">
    <source>
        <dbReference type="EMBL" id="KAF6742393.1"/>
    </source>
</evidence>
<accession>A0A8H6H8L0</accession>
<name>A0A8H6H8L0_9AGAR</name>
<dbReference type="Gene3D" id="1.25.10.10">
    <property type="entry name" value="Leucine-rich Repeat Variant"/>
    <property type="match status" value="1"/>
</dbReference>
<dbReference type="InterPro" id="IPR011989">
    <property type="entry name" value="ARM-like"/>
</dbReference>
<protein>
    <submittedName>
        <fullName evidence="2">Uncharacterized protein</fullName>
    </submittedName>
</protein>
<dbReference type="Proteomes" id="UP000521943">
    <property type="component" value="Unassembled WGS sequence"/>
</dbReference>
<organism evidence="2 3">
    <name type="scientific">Ephemerocybe angulata</name>
    <dbReference type="NCBI Taxonomy" id="980116"/>
    <lineage>
        <taxon>Eukaryota</taxon>
        <taxon>Fungi</taxon>
        <taxon>Dikarya</taxon>
        <taxon>Basidiomycota</taxon>
        <taxon>Agaricomycotina</taxon>
        <taxon>Agaricomycetes</taxon>
        <taxon>Agaricomycetidae</taxon>
        <taxon>Agaricales</taxon>
        <taxon>Agaricineae</taxon>
        <taxon>Psathyrellaceae</taxon>
        <taxon>Ephemerocybe</taxon>
    </lineage>
</organism>